<dbReference type="CDD" id="cd00685">
    <property type="entry name" value="Trans_IPPS_HT"/>
    <property type="match status" value="1"/>
</dbReference>
<sequence>MKLTDLYMYLRGDIHQIEKEMQNTVSDAHPVLQEATLQLLQAGGKRIRPVFVLLGAKFGDYDIQKLKHIGVTLEIIHMASLVHDDVIDNSEMRRGKLTIKAKWDNRVAMYTGDYMLAKAIGTVAYFDDPAIHETMSRAIHEMVVGEIEQIRFQYQWEQNIKTYLRRIKRKTAVLIACSCEMGAQAAGVPREHQKALYRFGYQVGMAFQITDDILDFTGSEEDLGKPAGGDLLQGNVTLPALYAMKQRPELRGEIEAAFSDGRVPSQEHLARLLETINTSGGIEYAKSINDRYLKKAYQTLETLPDIPARRSLYEIAAYIGERHY</sequence>
<proteinExistence type="inferred from homology"/>
<evidence type="ECO:0000256" key="1">
    <source>
        <dbReference type="ARBA" id="ARBA00001946"/>
    </source>
</evidence>
<dbReference type="Gene3D" id="1.10.600.10">
    <property type="entry name" value="Farnesyl Diphosphate Synthase"/>
    <property type="match status" value="1"/>
</dbReference>
<name>A0A841PY54_9BACL</name>
<dbReference type="NCBIfam" id="TIGR02748">
    <property type="entry name" value="GerC3_HepT"/>
    <property type="match status" value="1"/>
</dbReference>
<accession>A0A841PY54</accession>
<dbReference type="InterPro" id="IPR008949">
    <property type="entry name" value="Isoprenoid_synthase_dom_sf"/>
</dbReference>
<dbReference type="EMBL" id="JACHHJ010000001">
    <property type="protein sequence ID" value="MBB6449035.1"/>
    <property type="molecule type" value="Genomic_DNA"/>
</dbReference>
<evidence type="ECO:0000256" key="5">
    <source>
        <dbReference type="ARBA" id="ARBA00022842"/>
    </source>
</evidence>
<evidence type="ECO:0000313" key="8">
    <source>
        <dbReference type="Proteomes" id="UP000568839"/>
    </source>
</evidence>
<dbReference type="GO" id="GO:0046872">
    <property type="term" value="F:metal ion binding"/>
    <property type="evidence" value="ECO:0007669"/>
    <property type="project" value="UniProtKB-KW"/>
</dbReference>
<gene>
    <name evidence="7" type="ORF">HNR44_000984</name>
</gene>
<dbReference type="Proteomes" id="UP000568839">
    <property type="component" value="Unassembled WGS sequence"/>
</dbReference>
<keyword evidence="4" id="KW-0479">Metal-binding</keyword>
<dbReference type="InterPro" id="IPR014119">
    <property type="entry name" value="GerC3_HepT"/>
</dbReference>
<keyword evidence="8" id="KW-1185">Reference proteome</keyword>
<dbReference type="InterPro" id="IPR000092">
    <property type="entry name" value="Polyprenyl_synt"/>
</dbReference>
<dbReference type="PANTHER" id="PTHR12001">
    <property type="entry name" value="GERANYLGERANYL PYROPHOSPHATE SYNTHASE"/>
    <property type="match status" value="1"/>
</dbReference>
<comment type="similarity">
    <text evidence="2 6">Belongs to the FPP/GGPP synthase family.</text>
</comment>
<evidence type="ECO:0000256" key="3">
    <source>
        <dbReference type="ARBA" id="ARBA00022679"/>
    </source>
</evidence>
<comment type="caution">
    <text evidence="7">The sequence shown here is derived from an EMBL/GenBank/DDBJ whole genome shotgun (WGS) entry which is preliminary data.</text>
</comment>
<evidence type="ECO:0000313" key="7">
    <source>
        <dbReference type="EMBL" id="MBB6449035.1"/>
    </source>
</evidence>
<dbReference type="GO" id="GO:0000010">
    <property type="term" value="F:heptaprenyl diphosphate synthase activity"/>
    <property type="evidence" value="ECO:0007669"/>
    <property type="project" value="UniProtKB-EC"/>
</dbReference>
<reference evidence="7 8" key="1">
    <citation type="submission" date="2020-08" db="EMBL/GenBank/DDBJ databases">
        <title>Genomic Encyclopedia of Type Strains, Phase IV (KMG-IV): sequencing the most valuable type-strain genomes for metagenomic binning, comparative biology and taxonomic classification.</title>
        <authorList>
            <person name="Goeker M."/>
        </authorList>
    </citation>
    <scope>NUCLEOTIDE SEQUENCE [LARGE SCALE GENOMIC DNA]</scope>
    <source>
        <strain evidence="7 8">DSM 21769</strain>
    </source>
</reference>
<dbReference type="SFLD" id="SFLDS00005">
    <property type="entry name" value="Isoprenoid_Synthase_Type_I"/>
    <property type="match status" value="1"/>
</dbReference>
<evidence type="ECO:0000256" key="4">
    <source>
        <dbReference type="ARBA" id="ARBA00022723"/>
    </source>
</evidence>
<dbReference type="PROSITE" id="PS00444">
    <property type="entry name" value="POLYPRENYL_SYNTHASE_2"/>
    <property type="match status" value="1"/>
</dbReference>
<keyword evidence="5" id="KW-0460">Magnesium</keyword>
<dbReference type="InterPro" id="IPR033749">
    <property type="entry name" value="Polyprenyl_synt_CS"/>
</dbReference>
<organism evidence="7 8">
    <name type="scientific">Geomicrobium halophilum</name>
    <dbReference type="NCBI Taxonomy" id="549000"/>
    <lineage>
        <taxon>Bacteria</taxon>
        <taxon>Bacillati</taxon>
        <taxon>Bacillota</taxon>
        <taxon>Bacilli</taxon>
        <taxon>Bacillales</taxon>
        <taxon>Geomicrobium</taxon>
    </lineage>
</organism>
<dbReference type="SUPFAM" id="SSF48576">
    <property type="entry name" value="Terpenoid synthases"/>
    <property type="match status" value="1"/>
</dbReference>
<keyword evidence="3 6" id="KW-0808">Transferase</keyword>
<evidence type="ECO:0000256" key="6">
    <source>
        <dbReference type="RuleBase" id="RU004466"/>
    </source>
</evidence>
<dbReference type="PROSITE" id="PS00723">
    <property type="entry name" value="POLYPRENYL_SYNTHASE_1"/>
    <property type="match status" value="1"/>
</dbReference>
<dbReference type="PANTHER" id="PTHR12001:SF69">
    <property type="entry name" value="ALL TRANS-POLYPRENYL-DIPHOSPHATE SYNTHASE PDSS1"/>
    <property type="match status" value="1"/>
</dbReference>
<dbReference type="RefSeq" id="WP_184402964.1">
    <property type="nucleotide sequence ID" value="NZ_JACHHJ010000001.1"/>
</dbReference>
<dbReference type="GO" id="GO:0008299">
    <property type="term" value="P:isoprenoid biosynthetic process"/>
    <property type="evidence" value="ECO:0007669"/>
    <property type="project" value="InterPro"/>
</dbReference>
<dbReference type="EC" id="2.5.1.30" evidence="7"/>
<protein>
    <submittedName>
        <fullName evidence="7">Heptaprenyl diphosphate synthase</fullName>
        <ecNumber evidence="7">2.5.1.30</ecNumber>
    </submittedName>
</protein>
<evidence type="ECO:0000256" key="2">
    <source>
        <dbReference type="ARBA" id="ARBA00006706"/>
    </source>
</evidence>
<comment type="cofactor">
    <cofactor evidence="1">
        <name>Mg(2+)</name>
        <dbReference type="ChEBI" id="CHEBI:18420"/>
    </cofactor>
</comment>
<dbReference type="AlphaFoldDB" id="A0A841PY54"/>
<dbReference type="Pfam" id="PF00348">
    <property type="entry name" value="polyprenyl_synt"/>
    <property type="match status" value="1"/>
</dbReference>